<feature type="transmembrane region" description="Helical" evidence="1">
    <location>
        <begin position="385"/>
        <end position="406"/>
    </location>
</feature>
<dbReference type="Proteomes" id="UP000324800">
    <property type="component" value="Unassembled WGS sequence"/>
</dbReference>
<proteinExistence type="predicted"/>
<dbReference type="AlphaFoldDB" id="A0A5J4WRE8"/>
<name>A0A5J4WRE8_9EUKA</name>
<dbReference type="InterPro" id="IPR038765">
    <property type="entry name" value="Papain-like_cys_pep_sf"/>
</dbReference>
<dbReference type="SUPFAM" id="SSF54001">
    <property type="entry name" value="Cysteine proteinases"/>
    <property type="match status" value="1"/>
</dbReference>
<comment type="caution">
    <text evidence="2">The sequence shown here is derived from an EMBL/GenBank/DDBJ whole genome shotgun (WGS) entry which is preliminary data.</text>
</comment>
<reference evidence="2 3" key="1">
    <citation type="submission" date="2019-03" db="EMBL/GenBank/DDBJ databases">
        <title>Single cell metagenomics reveals metabolic interactions within the superorganism composed of flagellate Streblomastix strix and complex community of Bacteroidetes bacteria on its surface.</title>
        <authorList>
            <person name="Treitli S.C."/>
            <person name="Kolisko M."/>
            <person name="Husnik F."/>
            <person name="Keeling P."/>
            <person name="Hampl V."/>
        </authorList>
    </citation>
    <scope>NUCLEOTIDE SEQUENCE [LARGE SCALE GENOMIC DNA]</scope>
    <source>
        <strain evidence="2">ST1C</strain>
    </source>
</reference>
<gene>
    <name evidence="2" type="ORF">EZS28_006982</name>
</gene>
<sequence length="407" mass="44959">MQLLLLLLTSLSLGARLKDKVYYTNPNLVREKDGIVTVNVKGVKKQDDIELLSKVLDISDFQLLKEDSSVDNSNFSVIAESQSEFEGLQTTRALTEDELSCGTVKAAHETRLYGLIGYALKAIEKKDIKPSLAYLIANSPSKVTFKNIEPDADLQLRLVLFDTTIQKQCDGQYIEIGSALALQFHGITDTACFPNNVVPTDTSKCTDSQSKPDILLNNAKEIYFENGDIQSVKKLLLRFGVVQLDSNQLIIGWETKDDKTYWVVAEPTEPIQESEPSNEDEDPAEAQIEYKYSYESIEAEDVSTYTGATIGIIVDVPTEEEEVIITPPADQPKPAEEVKPIDCKANPNDKACSGNCKNNKKMTRSECPCIVGDTRDACDEFDGSVMIRAALSAVVAVILIPVLALFW</sequence>
<accession>A0A5J4WRE8</accession>
<organism evidence="2 3">
    <name type="scientific">Streblomastix strix</name>
    <dbReference type="NCBI Taxonomy" id="222440"/>
    <lineage>
        <taxon>Eukaryota</taxon>
        <taxon>Metamonada</taxon>
        <taxon>Preaxostyla</taxon>
        <taxon>Oxymonadida</taxon>
        <taxon>Streblomastigidae</taxon>
        <taxon>Streblomastix</taxon>
    </lineage>
</organism>
<dbReference type="EMBL" id="SNRW01001166">
    <property type="protein sequence ID" value="KAA6397490.1"/>
    <property type="molecule type" value="Genomic_DNA"/>
</dbReference>
<evidence type="ECO:0000313" key="3">
    <source>
        <dbReference type="Proteomes" id="UP000324800"/>
    </source>
</evidence>
<keyword evidence="1" id="KW-0472">Membrane</keyword>
<keyword evidence="1" id="KW-1133">Transmembrane helix</keyword>
<protein>
    <submittedName>
        <fullName evidence="2">Uncharacterized protein</fullName>
    </submittedName>
</protein>
<evidence type="ECO:0000313" key="2">
    <source>
        <dbReference type="EMBL" id="KAA6397490.1"/>
    </source>
</evidence>
<evidence type="ECO:0000256" key="1">
    <source>
        <dbReference type="SAM" id="Phobius"/>
    </source>
</evidence>
<keyword evidence="1" id="KW-0812">Transmembrane</keyword>